<comment type="caution">
    <text evidence="1">The sequence shown here is derived from an EMBL/GenBank/DDBJ whole genome shotgun (WGS) entry which is preliminary data.</text>
</comment>
<name>A0A840IHS0_9ACTN</name>
<sequence>WTYNHRRPHGALSHKPPAARLRELNNLLSTYT</sequence>
<gene>
    <name evidence="1" type="ORF">BDZ31_003937</name>
</gene>
<reference evidence="1 2" key="1">
    <citation type="submission" date="2020-08" db="EMBL/GenBank/DDBJ databases">
        <title>Genomic Encyclopedia of Archaeal and Bacterial Type Strains, Phase II (KMG-II): from individual species to whole genera.</title>
        <authorList>
            <person name="Goeker M."/>
        </authorList>
    </citation>
    <scope>NUCLEOTIDE SEQUENCE [LARGE SCALE GENOMIC DNA]</scope>
    <source>
        <strain evidence="1 2">DSM 23288</strain>
    </source>
</reference>
<dbReference type="EMBL" id="JACHNU010000007">
    <property type="protein sequence ID" value="MBB4664326.1"/>
    <property type="molecule type" value="Genomic_DNA"/>
</dbReference>
<protein>
    <submittedName>
        <fullName evidence="1">Transposase InsO family protein</fullName>
    </submittedName>
</protein>
<accession>A0A840IHS0</accession>
<keyword evidence="2" id="KW-1185">Reference proteome</keyword>
<organism evidence="1 2">
    <name type="scientific">Conexibacter arvalis</name>
    <dbReference type="NCBI Taxonomy" id="912552"/>
    <lineage>
        <taxon>Bacteria</taxon>
        <taxon>Bacillati</taxon>
        <taxon>Actinomycetota</taxon>
        <taxon>Thermoleophilia</taxon>
        <taxon>Solirubrobacterales</taxon>
        <taxon>Conexibacteraceae</taxon>
        <taxon>Conexibacter</taxon>
    </lineage>
</organism>
<evidence type="ECO:0000313" key="2">
    <source>
        <dbReference type="Proteomes" id="UP000585272"/>
    </source>
</evidence>
<proteinExistence type="predicted"/>
<feature type="non-terminal residue" evidence="1">
    <location>
        <position position="1"/>
    </location>
</feature>
<evidence type="ECO:0000313" key="1">
    <source>
        <dbReference type="EMBL" id="MBB4664326.1"/>
    </source>
</evidence>
<dbReference type="Proteomes" id="UP000585272">
    <property type="component" value="Unassembled WGS sequence"/>
</dbReference>
<dbReference type="AlphaFoldDB" id="A0A840IHS0"/>